<dbReference type="SUPFAM" id="SSF89796">
    <property type="entry name" value="CoA-transferase family III (CaiB/BaiF)"/>
    <property type="match status" value="1"/>
</dbReference>
<dbReference type="InterPro" id="IPR044855">
    <property type="entry name" value="CoA-Trfase_III_dom3_sf"/>
</dbReference>
<evidence type="ECO:0000313" key="3">
    <source>
        <dbReference type="Proteomes" id="UP000809337"/>
    </source>
</evidence>
<dbReference type="PANTHER" id="PTHR48207">
    <property type="entry name" value="SUCCINATE--HYDROXYMETHYLGLUTARATE COA-TRANSFERASE"/>
    <property type="match status" value="1"/>
</dbReference>
<dbReference type="Proteomes" id="UP000809337">
    <property type="component" value="Unassembled WGS sequence"/>
</dbReference>
<organism evidence="2 3">
    <name type="scientific">Pseudosulfitobacter pseudonitzschiae</name>
    <dbReference type="NCBI Taxonomy" id="1402135"/>
    <lineage>
        <taxon>Bacteria</taxon>
        <taxon>Pseudomonadati</taxon>
        <taxon>Pseudomonadota</taxon>
        <taxon>Alphaproteobacteria</taxon>
        <taxon>Rhodobacterales</taxon>
        <taxon>Roseobacteraceae</taxon>
        <taxon>Pseudosulfitobacter</taxon>
    </lineage>
</organism>
<keyword evidence="1 2" id="KW-0808">Transferase</keyword>
<dbReference type="RefSeq" id="WP_224557631.1">
    <property type="nucleotide sequence ID" value="NZ_CP086806.1"/>
</dbReference>
<dbReference type="Gene3D" id="3.40.50.10540">
    <property type="entry name" value="Crotonobetainyl-coa:carnitine coa-transferase, domain 1"/>
    <property type="match status" value="1"/>
</dbReference>
<protein>
    <submittedName>
        <fullName evidence="2">CoA transferase</fullName>
    </submittedName>
</protein>
<name>A0A9Q2RZI0_9RHOB</name>
<dbReference type="InterPro" id="IPR003673">
    <property type="entry name" value="CoA-Trfase_fam_III"/>
</dbReference>
<dbReference type="AlphaFoldDB" id="A0A9Q2RZI0"/>
<evidence type="ECO:0000256" key="1">
    <source>
        <dbReference type="ARBA" id="ARBA00022679"/>
    </source>
</evidence>
<gene>
    <name evidence="2" type="ORF">JQX14_22800</name>
</gene>
<sequence>MSGPLSGVRVLDAATFIAAPFCGTVMAEFGAEVVKVEQPGAGDPLRRFGTETECGDSFVWLSEARNKDSVTLDLRSAEGADLFRRLAAQSQVVLENFRPGTMEKWGLGYEELSRDNPALVMLRVSAYGQTGPLKMKPGFARIAHGFGGLANLAGEADGPPVMPGSTSLADYMSGLWSAVAVMVALRVAEKTGRGQFIDIALYASVFRVLDEIAPVYERLGIVRSRMGADTITTVPHSHYETRDGKWVALACSSDKMFARLAKAMERPDLATDPRYATNSARVARRAEVNAMVATFFAAQDRAEMLALCDRHEVPVGPIYDIADIFADPHYAARGDLLRTETRAGEMTFPATVPRMSLTPAEFRHAGRALGADTERVLTEILGLAPEDLDALKRKHVI</sequence>
<proteinExistence type="predicted"/>
<dbReference type="InterPro" id="IPR023606">
    <property type="entry name" value="CoA-Trfase_III_dom_1_sf"/>
</dbReference>
<comment type="caution">
    <text evidence="2">The sequence shown here is derived from an EMBL/GenBank/DDBJ whole genome shotgun (WGS) entry which is preliminary data.</text>
</comment>
<dbReference type="PANTHER" id="PTHR48207:SF3">
    <property type="entry name" value="SUCCINATE--HYDROXYMETHYLGLUTARATE COA-TRANSFERASE"/>
    <property type="match status" value="1"/>
</dbReference>
<dbReference type="InterPro" id="IPR050483">
    <property type="entry name" value="CoA-transferase_III_domain"/>
</dbReference>
<dbReference type="Pfam" id="PF02515">
    <property type="entry name" value="CoA_transf_3"/>
    <property type="match status" value="1"/>
</dbReference>
<evidence type="ECO:0000313" key="2">
    <source>
        <dbReference type="EMBL" id="MBM2357384.1"/>
    </source>
</evidence>
<dbReference type="GO" id="GO:0008410">
    <property type="term" value="F:CoA-transferase activity"/>
    <property type="evidence" value="ECO:0007669"/>
    <property type="project" value="TreeGrafter"/>
</dbReference>
<dbReference type="EMBL" id="JAFBWN010000035">
    <property type="protein sequence ID" value="MBM2357384.1"/>
    <property type="molecule type" value="Genomic_DNA"/>
</dbReference>
<reference evidence="2" key="1">
    <citation type="submission" date="2021-01" db="EMBL/GenBank/DDBJ databases">
        <title>Diatom-associated Roseobacters Show Island Model of Population Structure.</title>
        <authorList>
            <person name="Qu L."/>
            <person name="Feng X."/>
            <person name="Chen Y."/>
            <person name="Li L."/>
            <person name="Wang X."/>
            <person name="Hu Z."/>
            <person name="Wang H."/>
            <person name="Luo H."/>
        </authorList>
    </citation>
    <scope>NUCLEOTIDE SEQUENCE</scope>
    <source>
        <strain evidence="2">SM26-45</strain>
    </source>
</reference>
<accession>A0A9Q2RZI0</accession>
<dbReference type="Gene3D" id="3.30.1540.10">
    <property type="entry name" value="formyl-coa transferase, domain 3"/>
    <property type="match status" value="1"/>
</dbReference>